<evidence type="ECO:0000256" key="2">
    <source>
        <dbReference type="ARBA" id="ARBA00022896"/>
    </source>
</evidence>
<feature type="domain" description="Isopenicillin N synthase-like Fe(2+) 2OG dioxygenase" evidence="4">
    <location>
        <begin position="2"/>
        <end position="58"/>
    </location>
</feature>
<dbReference type="GO" id="GO:0046872">
    <property type="term" value="F:metal ion binding"/>
    <property type="evidence" value="ECO:0007669"/>
    <property type="project" value="UniProtKB-KW"/>
</dbReference>
<dbReference type="PANTHER" id="PTHR47991">
    <property type="entry name" value="OXOGLUTARATE/IRON-DEPENDENT DIOXYGENASE"/>
    <property type="match status" value="1"/>
</dbReference>
<keyword evidence="1" id="KW-0479">Metal-binding</keyword>
<organism evidence="5 6">
    <name type="scientific">Glycine soja</name>
    <name type="common">Wild soybean</name>
    <dbReference type="NCBI Taxonomy" id="3848"/>
    <lineage>
        <taxon>Eukaryota</taxon>
        <taxon>Viridiplantae</taxon>
        <taxon>Streptophyta</taxon>
        <taxon>Embryophyta</taxon>
        <taxon>Tracheophyta</taxon>
        <taxon>Spermatophyta</taxon>
        <taxon>Magnoliopsida</taxon>
        <taxon>eudicotyledons</taxon>
        <taxon>Gunneridae</taxon>
        <taxon>Pentapetalae</taxon>
        <taxon>rosids</taxon>
        <taxon>fabids</taxon>
        <taxon>Fabales</taxon>
        <taxon>Fabaceae</taxon>
        <taxon>Papilionoideae</taxon>
        <taxon>50 kb inversion clade</taxon>
        <taxon>NPAAA clade</taxon>
        <taxon>indigoferoid/millettioid clade</taxon>
        <taxon>Phaseoleae</taxon>
        <taxon>Glycine</taxon>
        <taxon>Glycine subgen. Soja</taxon>
    </lineage>
</organism>
<evidence type="ECO:0000313" key="5">
    <source>
        <dbReference type="EMBL" id="RZC26021.1"/>
    </source>
</evidence>
<dbReference type="Proteomes" id="UP000289340">
    <property type="component" value="Chromosome 2"/>
</dbReference>
<dbReference type="EMBL" id="QZWG01000002">
    <property type="protein sequence ID" value="RZC26021.1"/>
    <property type="molecule type" value="Genomic_DNA"/>
</dbReference>
<evidence type="ECO:0000313" key="6">
    <source>
        <dbReference type="Proteomes" id="UP000289340"/>
    </source>
</evidence>
<keyword evidence="6" id="KW-1185">Reference proteome</keyword>
<dbReference type="InterPro" id="IPR050295">
    <property type="entry name" value="Plant_2OG-oxidoreductases"/>
</dbReference>
<dbReference type="AlphaFoldDB" id="A0A445LS07"/>
<accession>A0A445LS07</accession>
<dbReference type="GO" id="GO:0031418">
    <property type="term" value="F:L-ascorbic acid binding"/>
    <property type="evidence" value="ECO:0007669"/>
    <property type="project" value="UniProtKB-KW"/>
</dbReference>
<dbReference type="Pfam" id="PF03171">
    <property type="entry name" value="2OG-FeII_Oxy"/>
    <property type="match status" value="1"/>
</dbReference>
<dbReference type="SUPFAM" id="SSF51197">
    <property type="entry name" value="Clavaminate synthase-like"/>
    <property type="match status" value="1"/>
</dbReference>
<name>A0A445LS07_GLYSO</name>
<evidence type="ECO:0000259" key="4">
    <source>
        <dbReference type="Pfam" id="PF03171"/>
    </source>
</evidence>
<gene>
    <name evidence="5" type="ORF">D0Y65_004624</name>
</gene>
<protein>
    <recommendedName>
        <fullName evidence="4">Isopenicillin N synthase-like Fe(2+) 2OG dioxygenase domain-containing protein</fullName>
    </recommendedName>
</protein>
<evidence type="ECO:0000256" key="3">
    <source>
        <dbReference type="ARBA" id="ARBA00023004"/>
    </source>
</evidence>
<sequence length="70" mass="7866">MDLSAHTDHGLLTLVMQNELGGLQIQHDGNWMPLHAFLINTGDHLEVKQNSLLHAIYYHATHLHVCSLSN</sequence>
<comment type="caution">
    <text evidence="5">The sequence shown here is derived from an EMBL/GenBank/DDBJ whole genome shotgun (WGS) entry which is preliminary data.</text>
</comment>
<dbReference type="InterPro" id="IPR027443">
    <property type="entry name" value="IPNS-like_sf"/>
</dbReference>
<keyword evidence="3" id="KW-0408">Iron</keyword>
<evidence type="ECO:0000256" key="1">
    <source>
        <dbReference type="ARBA" id="ARBA00022723"/>
    </source>
</evidence>
<dbReference type="SMR" id="A0A445LS07"/>
<dbReference type="Gene3D" id="2.60.120.330">
    <property type="entry name" value="B-lactam Antibiotic, Isopenicillin N Synthase, Chain"/>
    <property type="match status" value="1"/>
</dbReference>
<keyword evidence="2" id="KW-0847">Vitamin C</keyword>
<reference evidence="5 6" key="1">
    <citation type="submission" date="2018-09" db="EMBL/GenBank/DDBJ databases">
        <title>A high-quality reference genome of wild soybean provides a powerful tool to mine soybean genomes.</title>
        <authorList>
            <person name="Xie M."/>
            <person name="Chung C.Y.L."/>
            <person name="Li M.-W."/>
            <person name="Wong F.-L."/>
            <person name="Chan T.-F."/>
            <person name="Lam H.-M."/>
        </authorList>
    </citation>
    <scope>NUCLEOTIDE SEQUENCE [LARGE SCALE GENOMIC DNA]</scope>
    <source>
        <strain evidence="6">cv. W05</strain>
        <tissue evidence="5">Hypocotyl of etiolated seedlings</tissue>
    </source>
</reference>
<proteinExistence type="predicted"/>
<dbReference type="InterPro" id="IPR044861">
    <property type="entry name" value="IPNS-like_FE2OG_OXY"/>
</dbReference>